<dbReference type="InterPro" id="IPR026866">
    <property type="entry name" value="CR006_AAA"/>
</dbReference>
<accession>A0ABX8BYC5</accession>
<organism evidence="3 4">
    <name type="scientific">Nocardiopsis changdeensis</name>
    <dbReference type="NCBI Taxonomy" id="2831969"/>
    <lineage>
        <taxon>Bacteria</taxon>
        <taxon>Bacillati</taxon>
        <taxon>Actinomycetota</taxon>
        <taxon>Actinomycetes</taxon>
        <taxon>Streptosporangiales</taxon>
        <taxon>Nocardiopsidaceae</taxon>
        <taxon>Nocardiopsis</taxon>
    </lineage>
</organism>
<evidence type="ECO:0000259" key="2">
    <source>
        <dbReference type="Pfam" id="PF13166"/>
    </source>
</evidence>
<keyword evidence="4" id="KW-1185">Reference proteome</keyword>
<dbReference type="EMBL" id="CP074133">
    <property type="protein sequence ID" value="QUX26122.1"/>
    <property type="molecule type" value="Genomic_DNA"/>
</dbReference>
<proteinExistence type="predicted"/>
<protein>
    <submittedName>
        <fullName evidence="3">AAA family ATPase</fullName>
    </submittedName>
</protein>
<evidence type="ECO:0000313" key="4">
    <source>
        <dbReference type="Proteomes" id="UP000676079"/>
    </source>
</evidence>
<feature type="compositionally biased region" description="Basic and acidic residues" evidence="1">
    <location>
        <begin position="1"/>
        <end position="12"/>
    </location>
</feature>
<evidence type="ECO:0000313" key="3">
    <source>
        <dbReference type="EMBL" id="QUX26122.1"/>
    </source>
</evidence>
<gene>
    <name evidence="3" type="ORF">KGD84_21265</name>
</gene>
<dbReference type="Pfam" id="PF13166">
    <property type="entry name" value="AAA_13"/>
    <property type="match status" value="1"/>
</dbReference>
<name>A0ABX8BYC5_9ACTN</name>
<dbReference type="Proteomes" id="UP000676079">
    <property type="component" value="Chromosome"/>
</dbReference>
<feature type="domain" description="Protein CR006 P-loop" evidence="2">
    <location>
        <begin position="48"/>
        <end position="149"/>
    </location>
</feature>
<feature type="region of interest" description="Disordered" evidence="1">
    <location>
        <begin position="1"/>
        <end position="37"/>
    </location>
</feature>
<sequence length="172" mass="19061">MRHWSKDLKHQDTSSTLHLMKSRRTAEGRRSPELVPMDPKGPKAVLLETEYLFLFHTVADTLLRALNEPSVEADLALTTSSPNQARKIMELFLQFKSPKQGINLANAVEVALKDHPALAARIVRFVHSGSHRSADPNSVPLADPTVRETSPQCSCAGWTRPISRAPAIAWAH</sequence>
<reference evidence="3 4" key="1">
    <citation type="submission" date="2021-05" db="EMBL/GenBank/DDBJ databases">
        <title>Direct Submission.</title>
        <authorList>
            <person name="Li K."/>
            <person name="Gao J."/>
        </authorList>
    </citation>
    <scope>NUCLEOTIDE SEQUENCE [LARGE SCALE GENOMIC DNA]</scope>
    <source>
        <strain evidence="3 4">Mg02</strain>
    </source>
</reference>
<evidence type="ECO:0000256" key="1">
    <source>
        <dbReference type="SAM" id="MobiDB-lite"/>
    </source>
</evidence>